<dbReference type="GO" id="GO:0043916">
    <property type="term" value="F:DNA-7-methylguanine glycosylase activity"/>
    <property type="evidence" value="ECO:0007669"/>
    <property type="project" value="TreeGrafter"/>
</dbReference>
<keyword evidence="10" id="KW-1185">Reference proteome</keyword>
<dbReference type="InterPro" id="IPR004026">
    <property type="entry name" value="Ada_DNA_repair_Zn-bd"/>
</dbReference>
<dbReference type="Gene3D" id="1.10.10.60">
    <property type="entry name" value="Homeodomain-like"/>
    <property type="match status" value="1"/>
</dbReference>
<proteinExistence type="predicted"/>
<dbReference type="GO" id="GO:0008270">
    <property type="term" value="F:zinc ion binding"/>
    <property type="evidence" value="ECO:0007669"/>
    <property type="project" value="InterPro"/>
</dbReference>
<dbReference type="GO" id="GO:0003700">
    <property type="term" value="F:DNA-binding transcription factor activity"/>
    <property type="evidence" value="ECO:0007669"/>
    <property type="project" value="InterPro"/>
</dbReference>
<dbReference type="GO" id="GO:0032131">
    <property type="term" value="F:alkylated DNA binding"/>
    <property type="evidence" value="ECO:0007669"/>
    <property type="project" value="TreeGrafter"/>
</dbReference>
<dbReference type="GO" id="GO:0008725">
    <property type="term" value="F:DNA-3-methyladenine glycosylase activity"/>
    <property type="evidence" value="ECO:0007669"/>
    <property type="project" value="TreeGrafter"/>
</dbReference>
<feature type="domain" description="HTH araC/xylS-type" evidence="8">
    <location>
        <begin position="87"/>
        <end position="185"/>
    </location>
</feature>
<organism evidence="9 10">
    <name type="scientific">Breznakia blatticola</name>
    <dbReference type="NCBI Taxonomy" id="1754012"/>
    <lineage>
        <taxon>Bacteria</taxon>
        <taxon>Bacillati</taxon>
        <taxon>Bacillota</taxon>
        <taxon>Erysipelotrichia</taxon>
        <taxon>Erysipelotrichales</taxon>
        <taxon>Erysipelotrichaceae</taxon>
        <taxon>Breznakia</taxon>
    </lineage>
</organism>
<dbReference type="InterPro" id="IPR011257">
    <property type="entry name" value="DNA_glycosylase"/>
</dbReference>
<evidence type="ECO:0000256" key="7">
    <source>
        <dbReference type="ARBA" id="ARBA00023204"/>
    </source>
</evidence>
<sequence length="483" mass="55491">MKENLDYLYQAFQAKDIRFDGKYFMSVASTGIYCRPVCSAKMPKKQNCTFYKSAAEAELHGFRPCLICRPELAPGSAKVDHTKQILKQALQLIDDGYVEEHSMSELAQTLKVSDRHLRRIFQEELHISPKNYIDTARLLLAKNLLTDTSLRIVDVAYAAGFRSLRRFNDAFKVQYRMSPSHFRKGCQKVKDDTITVKLGYKKPFRYDALLTFLANRLIPGIEKIKNKTYYRVLTIKQNDTYIYGIIIVENDEKQSVLKLTISESLIQVLPQVIRKVRHLFDLHSDPYLIYEHLESANTIIPDCYKIGTRIPGSPNDFEMVCRAIIGQLVSVKQAIQVLGRFSEQFGEPVSSHIEGLQYAFPTPEKVASMDHAYDVLCPLGLTRTKVDALKGVANLLSTINLQLQGMTDYKKTKQMVCAIRGIGAWTFDYVALRTFIDTDILLTSDYVIKKRFQQYAIEDQKVFDVYKPYRSYITIGLWELENQ</sequence>
<dbReference type="Gene3D" id="1.10.340.30">
    <property type="entry name" value="Hypothetical protein, domain 2"/>
    <property type="match status" value="1"/>
</dbReference>
<keyword evidence="4" id="KW-0805">Transcription regulation</keyword>
<dbReference type="RefSeq" id="WP_134170632.1">
    <property type="nucleotide sequence ID" value="NZ_SODD01000037.1"/>
</dbReference>
<evidence type="ECO:0000256" key="5">
    <source>
        <dbReference type="ARBA" id="ARBA00023159"/>
    </source>
</evidence>
<dbReference type="Pfam" id="PF02805">
    <property type="entry name" value="Ada_Zn_binding"/>
    <property type="match status" value="1"/>
</dbReference>
<dbReference type="SUPFAM" id="SSF55945">
    <property type="entry name" value="TATA-box binding protein-like"/>
    <property type="match status" value="1"/>
</dbReference>
<keyword evidence="6" id="KW-0804">Transcription</keyword>
<dbReference type="InterPro" id="IPR018060">
    <property type="entry name" value="HTH_AraC"/>
</dbReference>
<dbReference type="GO" id="GO:0032993">
    <property type="term" value="C:protein-DNA complex"/>
    <property type="evidence" value="ECO:0007669"/>
    <property type="project" value="TreeGrafter"/>
</dbReference>
<dbReference type="OrthoDB" id="1650961at2"/>
<dbReference type="Gene3D" id="3.40.10.10">
    <property type="entry name" value="DNA Methylphosphotriester Repair Domain"/>
    <property type="match status" value="1"/>
</dbReference>
<dbReference type="GO" id="GO:0006285">
    <property type="term" value="P:base-excision repair, AP site formation"/>
    <property type="evidence" value="ECO:0007669"/>
    <property type="project" value="TreeGrafter"/>
</dbReference>
<comment type="cofactor">
    <cofactor evidence="1">
        <name>Zn(2+)</name>
        <dbReference type="ChEBI" id="CHEBI:29105"/>
    </cofactor>
</comment>
<keyword evidence="7" id="KW-0234">DNA repair</keyword>
<dbReference type="GO" id="GO:0032259">
    <property type="term" value="P:methylation"/>
    <property type="evidence" value="ECO:0007669"/>
    <property type="project" value="UniProtKB-KW"/>
</dbReference>
<dbReference type="GO" id="GO:0005737">
    <property type="term" value="C:cytoplasm"/>
    <property type="evidence" value="ECO:0007669"/>
    <property type="project" value="TreeGrafter"/>
</dbReference>
<gene>
    <name evidence="9" type="ORF">EDD63_13713</name>
</gene>
<evidence type="ECO:0000259" key="8">
    <source>
        <dbReference type="PROSITE" id="PS01124"/>
    </source>
</evidence>
<evidence type="ECO:0000256" key="3">
    <source>
        <dbReference type="ARBA" id="ARBA00022763"/>
    </source>
</evidence>
<dbReference type="Proteomes" id="UP000294743">
    <property type="component" value="Unassembled WGS sequence"/>
</dbReference>
<dbReference type="PANTHER" id="PTHR43003:SF13">
    <property type="entry name" value="DNA-3-METHYLADENINE GLYCOSYLASE 2"/>
    <property type="match status" value="1"/>
</dbReference>
<dbReference type="GO" id="GO:0006307">
    <property type="term" value="P:DNA alkylation repair"/>
    <property type="evidence" value="ECO:0007669"/>
    <property type="project" value="TreeGrafter"/>
</dbReference>
<comment type="caution">
    <text evidence="9">The sequence shown here is derived from an EMBL/GenBank/DDBJ whole genome shotgun (WGS) entry which is preliminary data.</text>
</comment>
<dbReference type="InterPro" id="IPR051912">
    <property type="entry name" value="Alkylbase_DNA_Glycosylase/TA"/>
</dbReference>
<dbReference type="SMART" id="SM00342">
    <property type="entry name" value="HTH_ARAC"/>
    <property type="match status" value="1"/>
</dbReference>
<dbReference type="InterPro" id="IPR010316">
    <property type="entry name" value="AlkA_N"/>
</dbReference>
<evidence type="ECO:0000256" key="1">
    <source>
        <dbReference type="ARBA" id="ARBA00001947"/>
    </source>
</evidence>
<dbReference type="InterPro" id="IPR037046">
    <property type="entry name" value="AlkA_N_sf"/>
</dbReference>
<dbReference type="InterPro" id="IPR035451">
    <property type="entry name" value="Ada-like_dom_sf"/>
</dbReference>
<dbReference type="Pfam" id="PF06029">
    <property type="entry name" value="AlkA_N"/>
    <property type="match status" value="1"/>
</dbReference>
<dbReference type="Pfam" id="PF12833">
    <property type="entry name" value="HTH_18"/>
    <property type="match status" value="1"/>
</dbReference>
<keyword evidence="2" id="KW-0489">Methyltransferase</keyword>
<evidence type="ECO:0000313" key="10">
    <source>
        <dbReference type="Proteomes" id="UP000294743"/>
    </source>
</evidence>
<dbReference type="EMBL" id="SODD01000037">
    <property type="protein sequence ID" value="TDW14614.1"/>
    <property type="molecule type" value="Genomic_DNA"/>
</dbReference>
<evidence type="ECO:0000256" key="4">
    <source>
        <dbReference type="ARBA" id="ARBA00023015"/>
    </source>
</evidence>
<keyword evidence="5" id="KW-0010">Activator</keyword>
<evidence type="ECO:0000313" key="9">
    <source>
        <dbReference type="EMBL" id="TDW14614.1"/>
    </source>
</evidence>
<dbReference type="SUPFAM" id="SSF57884">
    <property type="entry name" value="Ada DNA repair protein, N-terminal domain (N-Ada 10)"/>
    <property type="match status" value="1"/>
</dbReference>
<keyword evidence="2" id="KW-0808">Transferase</keyword>
<dbReference type="InterPro" id="IPR009057">
    <property type="entry name" value="Homeodomain-like_sf"/>
</dbReference>
<accession>A0A4V3G6B7</accession>
<reference evidence="9 10" key="1">
    <citation type="submission" date="2019-03" db="EMBL/GenBank/DDBJ databases">
        <title>Genomic Encyclopedia of Type Strains, Phase IV (KMG-IV): sequencing the most valuable type-strain genomes for metagenomic binning, comparative biology and taxonomic classification.</title>
        <authorList>
            <person name="Goeker M."/>
        </authorList>
    </citation>
    <scope>NUCLEOTIDE SEQUENCE [LARGE SCALE GENOMIC DNA]</scope>
    <source>
        <strain evidence="9 10">DSM 28867</strain>
    </source>
</reference>
<dbReference type="Gene3D" id="3.30.310.20">
    <property type="entry name" value="DNA-3-methyladenine glycosylase AlkA, N-terminal domain"/>
    <property type="match status" value="1"/>
</dbReference>
<evidence type="ECO:0000256" key="2">
    <source>
        <dbReference type="ARBA" id="ARBA00022603"/>
    </source>
</evidence>
<dbReference type="SUPFAM" id="SSF48150">
    <property type="entry name" value="DNA-glycosylase"/>
    <property type="match status" value="1"/>
</dbReference>
<keyword evidence="3" id="KW-0227">DNA damage</keyword>
<dbReference type="PANTHER" id="PTHR43003">
    <property type="entry name" value="DNA-3-METHYLADENINE GLYCOSYLASE"/>
    <property type="match status" value="1"/>
</dbReference>
<dbReference type="PROSITE" id="PS01124">
    <property type="entry name" value="HTH_ARAC_FAMILY_2"/>
    <property type="match status" value="1"/>
</dbReference>
<dbReference type="GO" id="GO:0008168">
    <property type="term" value="F:methyltransferase activity"/>
    <property type="evidence" value="ECO:0007669"/>
    <property type="project" value="UniProtKB-KW"/>
</dbReference>
<name>A0A4V3G6B7_9FIRM</name>
<dbReference type="SUPFAM" id="SSF46689">
    <property type="entry name" value="Homeodomain-like"/>
    <property type="match status" value="2"/>
</dbReference>
<dbReference type="GO" id="GO:0043565">
    <property type="term" value="F:sequence-specific DNA binding"/>
    <property type="evidence" value="ECO:0007669"/>
    <property type="project" value="InterPro"/>
</dbReference>
<dbReference type="AlphaFoldDB" id="A0A4V3G6B7"/>
<dbReference type="SMART" id="SM01009">
    <property type="entry name" value="AlkA_N"/>
    <property type="match status" value="1"/>
</dbReference>
<evidence type="ECO:0000256" key="6">
    <source>
        <dbReference type="ARBA" id="ARBA00023163"/>
    </source>
</evidence>
<protein>
    <submittedName>
        <fullName evidence="9">DNA-3-methyladenine glycosylase II</fullName>
    </submittedName>
</protein>